<organism evidence="3 4">
    <name type="scientific">Candidatus Anaerostipes excrementavium</name>
    <dbReference type="NCBI Taxonomy" id="2838463"/>
    <lineage>
        <taxon>Bacteria</taxon>
        <taxon>Bacillati</taxon>
        <taxon>Bacillota</taxon>
        <taxon>Clostridia</taxon>
        <taxon>Lachnospirales</taxon>
        <taxon>Lachnospiraceae</taxon>
        <taxon>Anaerostipes</taxon>
    </lineage>
</organism>
<protein>
    <submittedName>
        <fullName evidence="3">YARHG domain-containing protein</fullName>
    </submittedName>
</protein>
<name>A0A9D2BAI9_9FIRM</name>
<comment type="caution">
    <text evidence="3">The sequence shown here is derived from an EMBL/GenBank/DDBJ whole genome shotgun (WGS) entry which is preliminary data.</text>
</comment>
<evidence type="ECO:0000256" key="1">
    <source>
        <dbReference type="SAM" id="MobiDB-lite"/>
    </source>
</evidence>
<dbReference type="Pfam" id="PF13308">
    <property type="entry name" value="YARHG"/>
    <property type="match status" value="1"/>
</dbReference>
<sequence>MRREEKQLITGLSAAIILVAVLLVYCLIVENRSSAGEQSAVVYEDQEQEEDKEIAQNDSSDEKKDSETSEESSVADSSEDADDDKTPAQIMDADDGYIFPDVGSAYLDEEDIKALTTEEIQYAINEVYARHGLKFTKQSNKERFEKKKWYTGTVDDQDDIKLNQYEKKNVDLMADILEQKGAR</sequence>
<dbReference type="InterPro" id="IPR025582">
    <property type="entry name" value="YARHG_dom"/>
</dbReference>
<dbReference type="Proteomes" id="UP000886721">
    <property type="component" value="Unassembled WGS sequence"/>
</dbReference>
<dbReference type="InterPro" id="IPR038434">
    <property type="entry name" value="YARHG_sf"/>
</dbReference>
<dbReference type="EMBL" id="DXEM01000031">
    <property type="protein sequence ID" value="HIX68264.1"/>
    <property type="molecule type" value="Genomic_DNA"/>
</dbReference>
<feature type="region of interest" description="Disordered" evidence="1">
    <location>
        <begin position="36"/>
        <end position="94"/>
    </location>
</feature>
<gene>
    <name evidence="3" type="ORF">H9735_09150</name>
</gene>
<evidence type="ECO:0000259" key="2">
    <source>
        <dbReference type="SMART" id="SM01324"/>
    </source>
</evidence>
<reference evidence="3" key="2">
    <citation type="submission" date="2021-04" db="EMBL/GenBank/DDBJ databases">
        <authorList>
            <person name="Gilroy R."/>
        </authorList>
    </citation>
    <scope>NUCLEOTIDE SEQUENCE</scope>
    <source>
        <strain evidence="3">CHK191-13928</strain>
    </source>
</reference>
<dbReference type="Gene3D" id="1.20.58.1690">
    <property type="match status" value="1"/>
</dbReference>
<proteinExistence type="predicted"/>
<accession>A0A9D2BAI9</accession>
<dbReference type="SMART" id="SM01324">
    <property type="entry name" value="YARHG"/>
    <property type="match status" value="1"/>
</dbReference>
<evidence type="ECO:0000313" key="4">
    <source>
        <dbReference type="Proteomes" id="UP000886721"/>
    </source>
</evidence>
<evidence type="ECO:0000313" key="3">
    <source>
        <dbReference type="EMBL" id="HIX68264.1"/>
    </source>
</evidence>
<dbReference type="AlphaFoldDB" id="A0A9D2BAI9"/>
<reference evidence="3" key="1">
    <citation type="journal article" date="2021" name="PeerJ">
        <title>Extensive microbial diversity within the chicken gut microbiome revealed by metagenomics and culture.</title>
        <authorList>
            <person name="Gilroy R."/>
            <person name="Ravi A."/>
            <person name="Getino M."/>
            <person name="Pursley I."/>
            <person name="Horton D.L."/>
            <person name="Alikhan N.F."/>
            <person name="Baker D."/>
            <person name="Gharbi K."/>
            <person name="Hall N."/>
            <person name="Watson M."/>
            <person name="Adriaenssens E.M."/>
            <person name="Foster-Nyarko E."/>
            <person name="Jarju S."/>
            <person name="Secka A."/>
            <person name="Antonio M."/>
            <person name="Oren A."/>
            <person name="Chaudhuri R.R."/>
            <person name="La Ragione R."/>
            <person name="Hildebrand F."/>
            <person name="Pallen M.J."/>
        </authorList>
    </citation>
    <scope>NUCLEOTIDE SEQUENCE</scope>
    <source>
        <strain evidence="3">CHK191-13928</strain>
    </source>
</reference>
<feature type="domain" description="YARHG" evidence="2">
    <location>
        <begin position="95"/>
        <end position="178"/>
    </location>
</feature>